<evidence type="ECO:0000313" key="2">
    <source>
        <dbReference type="EMBL" id="QDT52030.1"/>
    </source>
</evidence>
<dbReference type="Proteomes" id="UP000315700">
    <property type="component" value="Chromosome"/>
</dbReference>
<sequence>MIQYLTQAEVLFIHRAALAANGGLPGLRDVALLDSAVAQPRMSFGGRDLYPTVIEKAASLGFSLMNNHPFVDGNKRVGWAAMRTFLLLNDVPLRFLTEDGVRIALAIAAGQTSREELVEWITTHVLV</sequence>
<dbReference type="EMBL" id="CP036271">
    <property type="protein sequence ID" value="QDT52030.1"/>
    <property type="molecule type" value="Genomic_DNA"/>
</dbReference>
<dbReference type="InterPro" id="IPR036597">
    <property type="entry name" value="Fido-like_dom_sf"/>
</dbReference>
<protein>
    <submittedName>
        <fullName evidence="2">Toxin Doc</fullName>
    </submittedName>
</protein>
<gene>
    <name evidence="2" type="primary">doc</name>
    <name evidence="2" type="ORF">Pan44_00370</name>
</gene>
<keyword evidence="3" id="KW-1185">Reference proteome</keyword>
<feature type="domain" description="Fido" evidence="1">
    <location>
        <begin position="5"/>
        <end position="123"/>
    </location>
</feature>
<evidence type="ECO:0000313" key="3">
    <source>
        <dbReference type="Proteomes" id="UP000315700"/>
    </source>
</evidence>
<reference evidence="2 3" key="1">
    <citation type="submission" date="2019-02" db="EMBL/GenBank/DDBJ databases">
        <title>Deep-cultivation of Planctomycetes and their phenomic and genomic characterization uncovers novel biology.</title>
        <authorList>
            <person name="Wiegand S."/>
            <person name="Jogler M."/>
            <person name="Boedeker C."/>
            <person name="Pinto D."/>
            <person name="Vollmers J."/>
            <person name="Rivas-Marin E."/>
            <person name="Kohn T."/>
            <person name="Peeters S.H."/>
            <person name="Heuer A."/>
            <person name="Rast P."/>
            <person name="Oberbeckmann S."/>
            <person name="Bunk B."/>
            <person name="Jeske O."/>
            <person name="Meyerdierks A."/>
            <person name="Storesund J.E."/>
            <person name="Kallscheuer N."/>
            <person name="Luecker S."/>
            <person name="Lage O.M."/>
            <person name="Pohl T."/>
            <person name="Merkel B.J."/>
            <person name="Hornburger P."/>
            <person name="Mueller R.-W."/>
            <person name="Bruemmer F."/>
            <person name="Labrenz M."/>
            <person name="Spormann A.M."/>
            <person name="Op den Camp H."/>
            <person name="Overmann J."/>
            <person name="Amann R."/>
            <person name="Jetten M.S.M."/>
            <person name="Mascher T."/>
            <person name="Medema M.H."/>
            <person name="Devos D.P."/>
            <person name="Kaster A.-K."/>
            <person name="Ovreas L."/>
            <person name="Rohde M."/>
            <person name="Galperin M.Y."/>
            <person name="Jogler C."/>
        </authorList>
    </citation>
    <scope>NUCLEOTIDE SEQUENCE [LARGE SCALE GENOMIC DNA]</scope>
    <source>
        <strain evidence="2 3">Pan44</strain>
    </source>
</reference>
<dbReference type="Pfam" id="PF02661">
    <property type="entry name" value="Fic"/>
    <property type="match status" value="1"/>
</dbReference>
<dbReference type="SUPFAM" id="SSF140931">
    <property type="entry name" value="Fic-like"/>
    <property type="match status" value="1"/>
</dbReference>
<dbReference type="NCBIfam" id="TIGR01550">
    <property type="entry name" value="DOC_P1"/>
    <property type="match status" value="1"/>
</dbReference>
<dbReference type="PANTHER" id="PTHR39426:SF1">
    <property type="entry name" value="HOMOLOGY TO DEATH-ON-CURING PROTEIN OF PHAGE P1"/>
    <property type="match status" value="1"/>
</dbReference>
<organism evidence="2 3">
    <name type="scientific">Caulifigura coniformis</name>
    <dbReference type="NCBI Taxonomy" id="2527983"/>
    <lineage>
        <taxon>Bacteria</taxon>
        <taxon>Pseudomonadati</taxon>
        <taxon>Planctomycetota</taxon>
        <taxon>Planctomycetia</taxon>
        <taxon>Planctomycetales</taxon>
        <taxon>Planctomycetaceae</taxon>
        <taxon>Caulifigura</taxon>
    </lineage>
</organism>
<dbReference type="InterPro" id="IPR003812">
    <property type="entry name" value="Fido"/>
</dbReference>
<dbReference type="PIRSF" id="PIRSF018297">
    <property type="entry name" value="Doc"/>
    <property type="match status" value="1"/>
</dbReference>
<accession>A0A517S7D1</accession>
<name>A0A517S7D1_9PLAN</name>
<dbReference type="InterPro" id="IPR053737">
    <property type="entry name" value="Type_II_TA_Toxin"/>
</dbReference>
<dbReference type="OrthoDB" id="9802752at2"/>
<proteinExistence type="predicted"/>
<dbReference type="InParanoid" id="A0A517S7D1"/>
<evidence type="ECO:0000259" key="1">
    <source>
        <dbReference type="PROSITE" id="PS51459"/>
    </source>
</evidence>
<dbReference type="InterPro" id="IPR006440">
    <property type="entry name" value="Doc"/>
</dbReference>
<dbReference type="KEGG" id="ccos:Pan44_00370"/>
<dbReference type="AlphaFoldDB" id="A0A517S7D1"/>
<dbReference type="GO" id="GO:0016301">
    <property type="term" value="F:kinase activity"/>
    <property type="evidence" value="ECO:0007669"/>
    <property type="project" value="InterPro"/>
</dbReference>
<dbReference type="Gene3D" id="1.20.120.1870">
    <property type="entry name" value="Fic/DOC protein, Fido domain"/>
    <property type="match status" value="1"/>
</dbReference>
<dbReference type="PANTHER" id="PTHR39426">
    <property type="entry name" value="HOMOLOGY TO DEATH-ON-CURING PROTEIN OF PHAGE P1"/>
    <property type="match status" value="1"/>
</dbReference>
<dbReference type="PROSITE" id="PS51459">
    <property type="entry name" value="FIDO"/>
    <property type="match status" value="1"/>
</dbReference>
<dbReference type="RefSeq" id="WP_145025967.1">
    <property type="nucleotide sequence ID" value="NZ_CP036271.1"/>
</dbReference>